<feature type="transmembrane region" description="Helical" evidence="1">
    <location>
        <begin position="174"/>
        <end position="195"/>
    </location>
</feature>
<dbReference type="Pfam" id="PF06182">
    <property type="entry name" value="ABC2_membrane_6"/>
    <property type="match status" value="1"/>
</dbReference>
<feature type="transmembrane region" description="Helical" evidence="1">
    <location>
        <begin position="232"/>
        <end position="255"/>
    </location>
</feature>
<dbReference type="STRING" id="1802485.A2V97_04340"/>
<dbReference type="EMBL" id="MGFX01000001">
    <property type="protein sequence ID" value="OGM15966.1"/>
    <property type="molecule type" value="Genomic_DNA"/>
</dbReference>
<keyword evidence="1" id="KW-0812">Transmembrane</keyword>
<dbReference type="AlphaFoldDB" id="A0A1F7XLU2"/>
<feature type="transmembrane region" description="Helical" evidence="1">
    <location>
        <begin position="140"/>
        <end position="162"/>
    </location>
</feature>
<feature type="transmembrane region" description="Helical" evidence="1">
    <location>
        <begin position="113"/>
        <end position="134"/>
    </location>
</feature>
<dbReference type="Proteomes" id="UP000177382">
    <property type="component" value="Unassembled WGS sequence"/>
</dbReference>
<evidence type="ECO:0000313" key="2">
    <source>
        <dbReference type="EMBL" id="OGM15966.1"/>
    </source>
</evidence>
<evidence type="ECO:0000313" key="3">
    <source>
        <dbReference type="Proteomes" id="UP000177382"/>
    </source>
</evidence>
<reference evidence="2 3" key="1">
    <citation type="journal article" date="2016" name="Nat. Commun.">
        <title>Thousands of microbial genomes shed light on interconnected biogeochemical processes in an aquifer system.</title>
        <authorList>
            <person name="Anantharaman K."/>
            <person name="Brown C.T."/>
            <person name="Hug L.A."/>
            <person name="Sharon I."/>
            <person name="Castelle C.J."/>
            <person name="Probst A.J."/>
            <person name="Thomas B.C."/>
            <person name="Singh A."/>
            <person name="Wilkins M.J."/>
            <person name="Karaoz U."/>
            <person name="Brodie E.L."/>
            <person name="Williams K.H."/>
            <person name="Hubbard S.S."/>
            <person name="Banfield J.F."/>
        </authorList>
    </citation>
    <scope>NUCLEOTIDE SEQUENCE [LARGE SCALE GENOMIC DNA]</scope>
</reference>
<keyword evidence="1" id="KW-1133">Transmembrane helix</keyword>
<comment type="caution">
    <text evidence="2">The sequence shown here is derived from an EMBL/GenBank/DDBJ whole genome shotgun (WGS) entry which is preliminary data.</text>
</comment>
<keyword evidence="1" id="KW-0472">Membrane</keyword>
<feature type="transmembrane region" description="Helical" evidence="1">
    <location>
        <begin position="59"/>
        <end position="79"/>
    </location>
</feature>
<protein>
    <recommendedName>
        <fullName evidence="4">ABC-2 type transporter domain-containing protein</fullName>
    </recommendedName>
</protein>
<dbReference type="InterPro" id="IPR010390">
    <property type="entry name" value="ABC-2_transporter-like"/>
</dbReference>
<evidence type="ECO:0008006" key="4">
    <source>
        <dbReference type="Google" id="ProtNLM"/>
    </source>
</evidence>
<dbReference type="PANTHER" id="PTHR36832">
    <property type="entry name" value="SLR1174 PROTEIN-RELATED"/>
    <property type="match status" value="1"/>
</dbReference>
<dbReference type="PANTHER" id="PTHR36832:SF1">
    <property type="entry name" value="SLR1174 PROTEIN"/>
    <property type="match status" value="1"/>
</dbReference>
<gene>
    <name evidence="2" type="ORF">A2V97_04340</name>
</gene>
<feature type="transmembrane region" description="Helical" evidence="1">
    <location>
        <begin position="207"/>
        <end position="225"/>
    </location>
</feature>
<sequence length="267" mass="30832">MKKYLSVFKISFAQEFAYRLNFIMWRVRNVMQIILVFFLWDTVFSNPGRVLFGYDRAKILTYVFGIMIVKSLVLSARAADVAGDIYRGDIMNHLLKPMSYFKFWFTRDISSKALNLLFAVGEFAFLFIILRPPFFLQTDLLALFGFFLSIALAIFIYFNLLFMTSSIPFWAPELGWGSHFLITAIVIEFLSGSLFPIDILPLTIQKILFISPFPYLIFFPIQVYLGRISGSVLLGGLAISLFWAITLWLVMNFIWNKGLRAYQASGR</sequence>
<feature type="transmembrane region" description="Helical" evidence="1">
    <location>
        <begin position="20"/>
        <end position="39"/>
    </location>
</feature>
<evidence type="ECO:0000256" key="1">
    <source>
        <dbReference type="SAM" id="Phobius"/>
    </source>
</evidence>
<name>A0A1F7XLU2_9BACT</name>
<proteinExistence type="predicted"/>
<organism evidence="2 3">
    <name type="scientific">Candidatus Woesebacteria bacterium RBG_16_42_24</name>
    <dbReference type="NCBI Taxonomy" id="1802485"/>
    <lineage>
        <taxon>Bacteria</taxon>
        <taxon>Candidatus Woeseibacteriota</taxon>
    </lineage>
</organism>
<accession>A0A1F7XLU2</accession>